<evidence type="ECO:0000256" key="9">
    <source>
        <dbReference type="SAM" id="SignalP"/>
    </source>
</evidence>
<evidence type="ECO:0000313" key="13">
    <source>
        <dbReference type="Proteomes" id="UP000255317"/>
    </source>
</evidence>
<dbReference type="OrthoDB" id="9795928at2"/>
<evidence type="ECO:0000259" key="11">
    <source>
        <dbReference type="Pfam" id="PF07715"/>
    </source>
</evidence>
<evidence type="ECO:0000256" key="1">
    <source>
        <dbReference type="ARBA" id="ARBA00004571"/>
    </source>
</evidence>
<dbReference type="InterPro" id="IPR008969">
    <property type="entry name" value="CarboxyPept-like_regulatory"/>
</dbReference>
<comment type="subcellular location">
    <subcellularLocation>
        <location evidence="1">Cell outer membrane</location>
        <topology evidence="1">Multi-pass membrane protein</topology>
    </subcellularLocation>
</comment>
<feature type="chain" id="PRO_5017059694" evidence="9">
    <location>
        <begin position="19"/>
        <end position="798"/>
    </location>
</feature>
<evidence type="ECO:0000259" key="10">
    <source>
        <dbReference type="Pfam" id="PF00593"/>
    </source>
</evidence>
<keyword evidence="3" id="KW-1134">Transmembrane beta strand</keyword>
<keyword evidence="4" id="KW-0812">Transmembrane</keyword>
<reference evidence="12 13" key="1">
    <citation type="submission" date="2018-07" db="EMBL/GenBank/DDBJ databases">
        <title>Genomic Encyclopedia of Type Strains, Phase IV (KMG-IV): sequencing the most valuable type-strain genomes for metagenomic binning, comparative biology and taxonomic classification.</title>
        <authorList>
            <person name="Goeker M."/>
        </authorList>
    </citation>
    <scope>NUCLEOTIDE SEQUENCE [LARGE SCALE GENOMIC DNA]</scope>
    <source>
        <strain evidence="12 13">DSM 101478</strain>
    </source>
</reference>
<gene>
    <name evidence="12" type="ORF">C8D94_103216</name>
</gene>
<keyword evidence="2" id="KW-0813">Transport</keyword>
<organism evidence="12 13">
    <name type="scientific">Marinirhabdus gelatinilytica</name>
    <dbReference type="NCBI Taxonomy" id="1703343"/>
    <lineage>
        <taxon>Bacteria</taxon>
        <taxon>Pseudomonadati</taxon>
        <taxon>Bacteroidota</taxon>
        <taxon>Flavobacteriia</taxon>
        <taxon>Flavobacteriales</taxon>
        <taxon>Flavobacteriaceae</taxon>
    </lineage>
</organism>
<name>A0A370QAJ4_9FLAO</name>
<dbReference type="InterPro" id="IPR036942">
    <property type="entry name" value="Beta-barrel_TonB_sf"/>
</dbReference>
<evidence type="ECO:0000256" key="2">
    <source>
        <dbReference type="ARBA" id="ARBA00022448"/>
    </source>
</evidence>
<dbReference type="SUPFAM" id="SSF49464">
    <property type="entry name" value="Carboxypeptidase regulatory domain-like"/>
    <property type="match status" value="1"/>
</dbReference>
<dbReference type="Gene3D" id="2.60.40.1120">
    <property type="entry name" value="Carboxypeptidase-like, regulatory domain"/>
    <property type="match status" value="1"/>
</dbReference>
<protein>
    <submittedName>
        <fullName evidence="12">Iron complex outermembrane receptor protein</fullName>
    </submittedName>
</protein>
<keyword evidence="9" id="KW-0732">Signal</keyword>
<dbReference type="GO" id="GO:0015344">
    <property type="term" value="F:siderophore uptake transmembrane transporter activity"/>
    <property type="evidence" value="ECO:0007669"/>
    <property type="project" value="TreeGrafter"/>
</dbReference>
<evidence type="ECO:0000313" key="12">
    <source>
        <dbReference type="EMBL" id="RDK85391.1"/>
    </source>
</evidence>
<dbReference type="PANTHER" id="PTHR30069">
    <property type="entry name" value="TONB-DEPENDENT OUTER MEMBRANE RECEPTOR"/>
    <property type="match status" value="1"/>
</dbReference>
<dbReference type="Pfam" id="PF13715">
    <property type="entry name" value="CarbopepD_reg_2"/>
    <property type="match status" value="1"/>
</dbReference>
<keyword evidence="7" id="KW-0998">Cell outer membrane</keyword>
<keyword evidence="6 8" id="KW-0472">Membrane</keyword>
<dbReference type="InterPro" id="IPR000531">
    <property type="entry name" value="Beta-barrel_TonB"/>
</dbReference>
<dbReference type="InterPro" id="IPR037066">
    <property type="entry name" value="Plug_dom_sf"/>
</dbReference>
<evidence type="ECO:0000256" key="6">
    <source>
        <dbReference type="ARBA" id="ARBA00023136"/>
    </source>
</evidence>
<feature type="domain" description="TonB-dependent receptor-like beta-barrel" evidence="10">
    <location>
        <begin position="361"/>
        <end position="767"/>
    </location>
</feature>
<keyword evidence="12" id="KW-0675">Receptor</keyword>
<dbReference type="Pfam" id="PF00593">
    <property type="entry name" value="TonB_dep_Rec_b-barrel"/>
    <property type="match status" value="1"/>
</dbReference>
<evidence type="ECO:0000256" key="4">
    <source>
        <dbReference type="ARBA" id="ARBA00022692"/>
    </source>
</evidence>
<comment type="similarity">
    <text evidence="8">Belongs to the TonB-dependent receptor family.</text>
</comment>
<proteinExistence type="inferred from homology"/>
<evidence type="ECO:0000256" key="3">
    <source>
        <dbReference type="ARBA" id="ARBA00022452"/>
    </source>
</evidence>
<dbReference type="RefSeq" id="WP_115123816.1">
    <property type="nucleotide sequence ID" value="NZ_QRAO01000003.1"/>
</dbReference>
<dbReference type="AlphaFoldDB" id="A0A370QAJ4"/>
<sequence>MKLPFMLLLALASTGAISQNCDLTLTGEIIDLHDSSTLSGATIIIAETEDAVVSNLDGSFTISGLCPGTYNVQVSHPECATRAFSFEISENTSRTFRLEHHLEELNQIIVKGSSYVTKTETLLENRIETETLESFSNASLGDALKTISGVSSLNTGNAVVKPVINGLHSSRITIVNNGVRQQDQEWGAEHAPNIDLNTAGSITVLKGASALQFSGDAIGGVVVSEPARVAIKDSLYGKTLLSAQTNGRGATFTTVLTKSFSSGFYSTVQGTLKQYGDFEAPDYVLTNTGTEERDFSVNVGINKIKYGLEGYYSYFENTLGILRASHVGGAQDQVAAINSDTPLVIRDFTYNIDVPRQEVTHHLAKLSGFVQLDNVGKLSLQYDFQQNNRFEFDVTRIDDGIPSVDLELTTHNLMLSLESDLSGKTSTKFGLVGNFQENFANPATGVRRLIPDYEQYKLAAFGIADTQLTEKLTAELGFRFDYTYMDTFKFYRTSFWEARGYDEQFPELVVEEFNNQILTNPELDFGTISATAGISYQLSKDYFLFANYSLASRAPNPSELFSEGLHHSASRIELGDLRFGPEISQKITSALQKKGSDFSFSINPYANFIEDFILIEPTGIEQTIRGNFQVWEYRQTSARLLGVDTDLQYKLTEDLHYSNQFSLVKGWDRTRDQALINMPPANLVNGITYVLPWKTPVSIGLDSNYVFEQNEFPDNNFEVFIPETDSFETVDISTPPAAYHLIGLRASTVFNIHKNNKLKLNVNVSNLFNTSYRDYLNRLRYYADDLGRNITLQLKFNY</sequence>
<accession>A0A370QAJ4</accession>
<dbReference type="Proteomes" id="UP000255317">
    <property type="component" value="Unassembled WGS sequence"/>
</dbReference>
<feature type="signal peptide" evidence="9">
    <location>
        <begin position="1"/>
        <end position="18"/>
    </location>
</feature>
<dbReference type="InterPro" id="IPR012910">
    <property type="entry name" value="Plug_dom"/>
</dbReference>
<dbReference type="Gene3D" id="2.40.170.20">
    <property type="entry name" value="TonB-dependent receptor, beta-barrel domain"/>
    <property type="match status" value="1"/>
</dbReference>
<dbReference type="EMBL" id="QRAO01000003">
    <property type="protein sequence ID" value="RDK85391.1"/>
    <property type="molecule type" value="Genomic_DNA"/>
</dbReference>
<keyword evidence="5 8" id="KW-0798">TonB box</keyword>
<feature type="domain" description="TonB-dependent receptor plug" evidence="11">
    <location>
        <begin position="127"/>
        <end position="221"/>
    </location>
</feature>
<dbReference type="Pfam" id="PF07715">
    <property type="entry name" value="Plug"/>
    <property type="match status" value="1"/>
</dbReference>
<dbReference type="Gene3D" id="2.170.130.10">
    <property type="entry name" value="TonB-dependent receptor, plug domain"/>
    <property type="match status" value="1"/>
</dbReference>
<evidence type="ECO:0000256" key="8">
    <source>
        <dbReference type="RuleBase" id="RU003357"/>
    </source>
</evidence>
<evidence type="ECO:0000256" key="5">
    <source>
        <dbReference type="ARBA" id="ARBA00023077"/>
    </source>
</evidence>
<dbReference type="InterPro" id="IPR039426">
    <property type="entry name" value="TonB-dep_rcpt-like"/>
</dbReference>
<evidence type="ECO:0000256" key="7">
    <source>
        <dbReference type="ARBA" id="ARBA00023237"/>
    </source>
</evidence>
<dbReference type="PANTHER" id="PTHR30069:SF40">
    <property type="entry name" value="TONB-DEPENDENT RECEPTOR NMB0964-RELATED"/>
    <property type="match status" value="1"/>
</dbReference>
<keyword evidence="13" id="KW-1185">Reference proteome</keyword>
<comment type="caution">
    <text evidence="12">The sequence shown here is derived from an EMBL/GenBank/DDBJ whole genome shotgun (WGS) entry which is preliminary data.</text>
</comment>
<dbReference type="GO" id="GO:0009279">
    <property type="term" value="C:cell outer membrane"/>
    <property type="evidence" value="ECO:0007669"/>
    <property type="project" value="UniProtKB-SubCell"/>
</dbReference>
<dbReference type="SUPFAM" id="SSF56935">
    <property type="entry name" value="Porins"/>
    <property type="match status" value="1"/>
</dbReference>
<dbReference type="GO" id="GO:0044718">
    <property type="term" value="P:siderophore transmembrane transport"/>
    <property type="evidence" value="ECO:0007669"/>
    <property type="project" value="TreeGrafter"/>
</dbReference>